<dbReference type="SMART" id="SM00387">
    <property type="entry name" value="HATPase_c"/>
    <property type="match status" value="1"/>
</dbReference>
<dbReference type="Gene3D" id="3.30.565.10">
    <property type="entry name" value="Histidine kinase-like ATPase, C-terminal domain"/>
    <property type="match status" value="1"/>
</dbReference>
<dbReference type="Gene3D" id="3.30.450.40">
    <property type="match status" value="1"/>
</dbReference>
<dbReference type="InterPro" id="IPR050351">
    <property type="entry name" value="BphY/WalK/GraS-like"/>
</dbReference>
<dbReference type="SUPFAM" id="SSF55874">
    <property type="entry name" value="ATPase domain of HSP90 chaperone/DNA topoisomerase II/histidine kinase"/>
    <property type="match status" value="1"/>
</dbReference>
<dbReference type="KEGG" id="dfe:Dfer_0791"/>
<evidence type="ECO:0000313" key="10">
    <source>
        <dbReference type="Proteomes" id="UP000002011"/>
    </source>
</evidence>
<dbReference type="RefSeq" id="WP_015810308.1">
    <property type="nucleotide sequence ID" value="NC_013037.1"/>
</dbReference>
<evidence type="ECO:0000256" key="7">
    <source>
        <dbReference type="ARBA" id="ARBA00023012"/>
    </source>
</evidence>
<dbReference type="EC" id="2.7.13.3" evidence="2"/>
<dbReference type="Pfam" id="PF01590">
    <property type="entry name" value="GAF"/>
    <property type="match status" value="1"/>
</dbReference>
<dbReference type="Proteomes" id="UP000002011">
    <property type="component" value="Chromosome"/>
</dbReference>
<keyword evidence="5 9" id="KW-0418">Kinase</keyword>
<evidence type="ECO:0000256" key="3">
    <source>
        <dbReference type="ARBA" id="ARBA00022679"/>
    </source>
</evidence>
<evidence type="ECO:0000256" key="6">
    <source>
        <dbReference type="ARBA" id="ARBA00022840"/>
    </source>
</evidence>
<dbReference type="eggNOG" id="COG4251">
    <property type="taxonomic scope" value="Bacteria"/>
</dbReference>
<dbReference type="SMART" id="SM00065">
    <property type="entry name" value="GAF"/>
    <property type="match status" value="1"/>
</dbReference>
<dbReference type="InterPro" id="IPR036097">
    <property type="entry name" value="HisK_dim/P_sf"/>
</dbReference>
<dbReference type="GO" id="GO:0000155">
    <property type="term" value="F:phosphorelay sensor kinase activity"/>
    <property type="evidence" value="ECO:0007669"/>
    <property type="project" value="InterPro"/>
</dbReference>
<dbReference type="InterPro" id="IPR003018">
    <property type="entry name" value="GAF"/>
</dbReference>
<dbReference type="PANTHER" id="PTHR42878:SF7">
    <property type="entry name" value="SENSOR HISTIDINE KINASE GLRK"/>
    <property type="match status" value="1"/>
</dbReference>
<dbReference type="InterPro" id="IPR005467">
    <property type="entry name" value="His_kinase_dom"/>
</dbReference>
<gene>
    <name evidence="9" type="ordered locus">Dfer_0791</name>
</gene>
<dbReference type="GO" id="GO:0007234">
    <property type="term" value="P:osmosensory signaling via phosphorelay pathway"/>
    <property type="evidence" value="ECO:0007669"/>
    <property type="project" value="TreeGrafter"/>
</dbReference>
<organism evidence="9 10">
    <name type="scientific">Dyadobacter fermentans (strain ATCC 700827 / DSM 18053 / CIP 107007 / KCTC 52180 / NS114)</name>
    <dbReference type="NCBI Taxonomy" id="471854"/>
    <lineage>
        <taxon>Bacteria</taxon>
        <taxon>Pseudomonadati</taxon>
        <taxon>Bacteroidota</taxon>
        <taxon>Cytophagia</taxon>
        <taxon>Cytophagales</taxon>
        <taxon>Spirosomataceae</taxon>
        <taxon>Dyadobacter</taxon>
    </lineage>
</organism>
<protein>
    <recommendedName>
        <fullName evidence="2">histidine kinase</fullName>
        <ecNumber evidence="2">2.7.13.3</ecNumber>
    </recommendedName>
</protein>
<dbReference type="Gene3D" id="1.10.287.130">
    <property type="match status" value="1"/>
</dbReference>
<dbReference type="SUPFAM" id="SSF47384">
    <property type="entry name" value="Homodimeric domain of signal transducing histidine kinase"/>
    <property type="match status" value="1"/>
</dbReference>
<feature type="domain" description="Histidine kinase" evidence="8">
    <location>
        <begin position="186"/>
        <end position="412"/>
    </location>
</feature>
<dbReference type="SUPFAM" id="SSF55781">
    <property type="entry name" value="GAF domain-like"/>
    <property type="match status" value="1"/>
</dbReference>
<dbReference type="STRING" id="471854.Dfer_0791"/>
<dbReference type="GO" id="GO:0005524">
    <property type="term" value="F:ATP binding"/>
    <property type="evidence" value="ECO:0007669"/>
    <property type="project" value="UniProtKB-KW"/>
</dbReference>
<keyword evidence="4" id="KW-0547">Nucleotide-binding</keyword>
<name>C6W278_DYAFD</name>
<dbReference type="GO" id="GO:0030295">
    <property type="term" value="F:protein kinase activator activity"/>
    <property type="evidence" value="ECO:0007669"/>
    <property type="project" value="TreeGrafter"/>
</dbReference>
<keyword evidence="3" id="KW-0808">Transferase</keyword>
<evidence type="ECO:0000313" key="9">
    <source>
        <dbReference type="EMBL" id="ACT92051.1"/>
    </source>
</evidence>
<dbReference type="EMBL" id="CP001619">
    <property type="protein sequence ID" value="ACT92051.1"/>
    <property type="molecule type" value="Genomic_DNA"/>
</dbReference>
<dbReference type="InterPro" id="IPR036890">
    <property type="entry name" value="HATPase_C_sf"/>
</dbReference>
<evidence type="ECO:0000256" key="2">
    <source>
        <dbReference type="ARBA" id="ARBA00012438"/>
    </source>
</evidence>
<evidence type="ECO:0000256" key="4">
    <source>
        <dbReference type="ARBA" id="ARBA00022741"/>
    </source>
</evidence>
<keyword evidence="7" id="KW-0902">Two-component regulatory system</keyword>
<keyword evidence="6" id="KW-0067">ATP-binding</keyword>
<evidence type="ECO:0000256" key="1">
    <source>
        <dbReference type="ARBA" id="ARBA00000085"/>
    </source>
</evidence>
<dbReference type="InterPro" id="IPR004358">
    <property type="entry name" value="Sig_transdc_His_kin-like_C"/>
</dbReference>
<evidence type="ECO:0000259" key="8">
    <source>
        <dbReference type="PROSITE" id="PS50109"/>
    </source>
</evidence>
<dbReference type="eggNOG" id="COG2203">
    <property type="taxonomic scope" value="Bacteria"/>
</dbReference>
<dbReference type="AlphaFoldDB" id="C6W278"/>
<dbReference type="GO" id="GO:0000156">
    <property type="term" value="F:phosphorelay response regulator activity"/>
    <property type="evidence" value="ECO:0007669"/>
    <property type="project" value="TreeGrafter"/>
</dbReference>
<dbReference type="PRINTS" id="PR00344">
    <property type="entry name" value="BCTRLSENSOR"/>
</dbReference>
<accession>C6W278</accession>
<dbReference type="PROSITE" id="PS50109">
    <property type="entry name" value="HIS_KIN"/>
    <property type="match status" value="1"/>
</dbReference>
<sequence>MYSEEEIQRDIERVRSIAVIPNLLDVICETTGMGFAAVARVTETRWITCSVRDDIRFGLVPGSELEIRTTICDEIRDSHQPVIIDHVRESPQFCNHHTPLMYGFQSYISFPIILKSGMFFGTLCAIDPEPRQLQKSGIVKMFAAFTDLIAFHLEQSDLLSNSSEINRELNRQLINSRDENRQYQHITSHTLQEPLRKLSVFTGMLINAISENQLDKAELLALRIKRGADRFSLLIKDLTDFSNLNAGGQALQQTDLSEIIDVVQIKMQDQLDAKTADVLVGNMPVIQVYPDQIAQLFYHLFDNAIKFSRPGTPLKISVTSGKHIADGAGPQLSANKEYVEIRISDNGIGIEESQLEQIFDIFSQLPTEIFVEGVGSGLSLCRKIVRNHFGQITIDSSVGSGTVVSVILPLEKALA</sequence>
<dbReference type="OrthoDB" id="9766459at2"/>
<evidence type="ECO:0000256" key="5">
    <source>
        <dbReference type="ARBA" id="ARBA00022777"/>
    </source>
</evidence>
<proteinExistence type="predicted"/>
<dbReference type="PANTHER" id="PTHR42878">
    <property type="entry name" value="TWO-COMPONENT HISTIDINE KINASE"/>
    <property type="match status" value="1"/>
</dbReference>
<dbReference type="HOGENOM" id="CLU_000445_114_44_10"/>
<comment type="catalytic activity">
    <reaction evidence="1">
        <text>ATP + protein L-histidine = ADP + protein N-phospho-L-histidine.</text>
        <dbReference type="EC" id="2.7.13.3"/>
    </reaction>
</comment>
<dbReference type="InterPro" id="IPR003594">
    <property type="entry name" value="HATPase_dom"/>
</dbReference>
<dbReference type="InterPro" id="IPR029016">
    <property type="entry name" value="GAF-like_dom_sf"/>
</dbReference>
<dbReference type="Pfam" id="PF02518">
    <property type="entry name" value="HATPase_c"/>
    <property type="match status" value="1"/>
</dbReference>
<reference evidence="9 10" key="1">
    <citation type="journal article" date="2009" name="Stand. Genomic Sci.">
        <title>Complete genome sequence of Dyadobacter fermentans type strain (NS114).</title>
        <authorList>
            <person name="Lang E."/>
            <person name="Lapidus A."/>
            <person name="Chertkov O."/>
            <person name="Brettin T."/>
            <person name="Detter J.C."/>
            <person name="Han C."/>
            <person name="Copeland A."/>
            <person name="Glavina Del Rio T."/>
            <person name="Nolan M."/>
            <person name="Chen F."/>
            <person name="Lucas S."/>
            <person name="Tice H."/>
            <person name="Cheng J.F."/>
            <person name="Land M."/>
            <person name="Hauser L."/>
            <person name="Chang Y.J."/>
            <person name="Jeffries C.D."/>
            <person name="Kopitz M."/>
            <person name="Bruce D."/>
            <person name="Goodwin L."/>
            <person name="Pitluck S."/>
            <person name="Ovchinnikova G."/>
            <person name="Pati A."/>
            <person name="Ivanova N."/>
            <person name="Mavrommatis K."/>
            <person name="Chen A."/>
            <person name="Palaniappan K."/>
            <person name="Chain P."/>
            <person name="Bristow J."/>
            <person name="Eisen J.A."/>
            <person name="Markowitz V."/>
            <person name="Hugenholtz P."/>
            <person name="Goker M."/>
            <person name="Rohde M."/>
            <person name="Kyrpides N.C."/>
            <person name="Klenk H.P."/>
        </authorList>
    </citation>
    <scope>NUCLEOTIDE SEQUENCE [LARGE SCALE GENOMIC DNA]</scope>
    <source>
        <strain evidence="10">ATCC 700827 / DSM 18053 / CIP 107007 / KCTC 52180 / NS114</strain>
    </source>
</reference>
<keyword evidence="10" id="KW-1185">Reference proteome</keyword>